<evidence type="ECO:0000313" key="2">
    <source>
        <dbReference type="Proteomes" id="UP001163321"/>
    </source>
</evidence>
<proteinExistence type="predicted"/>
<organism evidence="1 2">
    <name type="scientific">Peronosclerospora sorghi</name>
    <dbReference type="NCBI Taxonomy" id="230839"/>
    <lineage>
        <taxon>Eukaryota</taxon>
        <taxon>Sar</taxon>
        <taxon>Stramenopiles</taxon>
        <taxon>Oomycota</taxon>
        <taxon>Peronosporomycetes</taxon>
        <taxon>Peronosporales</taxon>
        <taxon>Peronosporaceae</taxon>
        <taxon>Peronosclerospora</taxon>
    </lineage>
</organism>
<comment type="caution">
    <text evidence="1">The sequence shown here is derived from an EMBL/GenBank/DDBJ whole genome shotgun (WGS) entry which is preliminary data.</text>
</comment>
<evidence type="ECO:0000313" key="1">
    <source>
        <dbReference type="EMBL" id="KAI9909392.1"/>
    </source>
</evidence>
<gene>
    <name evidence="1" type="ORF">PsorP6_014520</name>
</gene>
<name>A0ACC0VSX8_9STRA</name>
<sequence>MQSFVDDRTKGILINNPANPCRSVYSKPYLENIIALAEQNKIPIIADEIYGDMVFGSNVFFPIATLTKTVQWWLWVDWQAVLDPWLENRLDNGARSSLVGFKKRYFATLDENAQFTIETLSKIPGLEVVVPQGAMYAMVKVQTDVLTTTNDDFDFTQKQEGKC</sequence>
<dbReference type="EMBL" id="CM047586">
    <property type="protein sequence ID" value="KAI9909392.1"/>
    <property type="molecule type" value="Genomic_DNA"/>
</dbReference>
<dbReference type="Proteomes" id="UP001163321">
    <property type="component" value="Chromosome 7"/>
</dbReference>
<reference evidence="1 2" key="1">
    <citation type="journal article" date="2022" name="bioRxiv">
        <title>The genome of the oomycete Peronosclerospora sorghi, a cosmopolitan pathogen of maize and sorghum, is inflated with dispersed pseudogenes.</title>
        <authorList>
            <person name="Fletcher K."/>
            <person name="Martin F."/>
            <person name="Isakeit T."/>
            <person name="Cavanaugh K."/>
            <person name="Magill C."/>
            <person name="Michelmore R."/>
        </authorList>
    </citation>
    <scope>NUCLEOTIDE SEQUENCE [LARGE SCALE GENOMIC DNA]</scope>
    <source>
        <strain evidence="1">P6</strain>
    </source>
</reference>
<accession>A0ACC0VSX8</accession>
<protein>
    <submittedName>
        <fullName evidence="1">Uncharacterized protein</fullName>
    </submittedName>
</protein>
<keyword evidence="2" id="KW-1185">Reference proteome</keyword>